<dbReference type="PANTHER" id="PTHR43646:SF2">
    <property type="entry name" value="GLYCOSYLTRANSFERASE 2-LIKE DOMAIN-CONTAINING PROTEIN"/>
    <property type="match status" value="1"/>
</dbReference>
<evidence type="ECO:0000313" key="7">
    <source>
        <dbReference type="EMBL" id="OAI02461.1"/>
    </source>
</evidence>
<comment type="caution">
    <text evidence="7">The sequence shown here is derived from an EMBL/GenBank/DDBJ whole genome shotgun (WGS) entry which is preliminary data.</text>
</comment>
<dbReference type="InterPro" id="IPR001173">
    <property type="entry name" value="Glyco_trans_2-like"/>
</dbReference>
<keyword evidence="5" id="KW-0472">Membrane</keyword>
<evidence type="ECO:0000256" key="1">
    <source>
        <dbReference type="ARBA" id="ARBA00004236"/>
    </source>
</evidence>
<keyword evidence="4 7" id="KW-0808">Transferase</keyword>
<dbReference type="GO" id="GO:0016757">
    <property type="term" value="F:glycosyltransferase activity"/>
    <property type="evidence" value="ECO:0007669"/>
    <property type="project" value="UniProtKB-KW"/>
</dbReference>
<dbReference type="SUPFAM" id="SSF53448">
    <property type="entry name" value="Nucleotide-diphospho-sugar transferases"/>
    <property type="match status" value="1"/>
</dbReference>
<dbReference type="NCBIfam" id="TIGR04283">
    <property type="entry name" value="glyco_like_mftF"/>
    <property type="match status" value="1"/>
</dbReference>
<dbReference type="GO" id="GO:0005886">
    <property type="term" value="C:plasma membrane"/>
    <property type="evidence" value="ECO:0007669"/>
    <property type="project" value="UniProtKB-SubCell"/>
</dbReference>
<evidence type="ECO:0000313" key="8">
    <source>
        <dbReference type="Proteomes" id="UP000077763"/>
    </source>
</evidence>
<comment type="subcellular location">
    <subcellularLocation>
        <location evidence="1">Cell membrane</location>
    </subcellularLocation>
</comment>
<evidence type="ECO:0000256" key="2">
    <source>
        <dbReference type="ARBA" id="ARBA00022475"/>
    </source>
</evidence>
<dbReference type="PANTHER" id="PTHR43646">
    <property type="entry name" value="GLYCOSYLTRANSFERASE"/>
    <property type="match status" value="1"/>
</dbReference>
<dbReference type="RefSeq" id="WP_064037287.1">
    <property type="nucleotide sequence ID" value="NZ_LUUH01000062.1"/>
</dbReference>
<gene>
    <name evidence="7" type="ORF">A1353_16170</name>
</gene>
<evidence type="ECO:0000256" key="3">
    <source>
        <dbReference type="ARBA" id="ARBA00022676"/>
    </source>
</evidence>
<evidence type="ECO:0000259" key="6">
    <source>
        <dbReference type="Pfam" id="PF00535"/>
    </source>
</evidence>
<name>A0A177M9Y7_METMH</name>
<dbReference type="EMBL" id="LUUH01000062">
    <property type="protein sequence ID" value="OAI02461.1"/>
    <property type="molecule type" value="Genomic_DNA"/>
</dbReference>
<evidence type="ECO:0000256" key="4">
    <source>
        <dbReference type="ARBA" id="ARBA00022679"/>
    </source>
</evidence>
<dbReference type="AlphaFoldDB" id="A0A177M9Y7"/>
<sequence>MKPQISIIIPVINEAAQLADKLQALQALRVRCELLLVDGGSIDASATIAAPLVDQVLHSQRGRARQMNLGARHAQAEMLLFLHADTRLPERAVELIMSAVEQGAEWGRFDVQFDSPQAIFKLIACMMNVRSRLTGIATGDQAVFITRQAFQAVGGFPEIALMEDIAISAALKKIGKPCCLKAKVVTSARRWQHHGILRTILLMWRLRLRYFFGAHPDELAARYYRRQ</sequence>
<organism evidence="7 8">
    <name type="scientific">Methylomonas methanica</name>
    <dbReference type="NCBI Taxonomy" id="421"/>
    <lineage>
        <taxon>Bacteria</taxon>
        <taxon>Pseudomonadati</taxon>
        <taxon>Pseudomonadota</taxon>
        <taxon>Gammaproteobacteria</taxon>
        <taxon>Methylococcales</taxon>
        <taxon>Methylococcaceae</taxon>
        <taxon>Methylomonas</taxon>
    </lineage>
</organism>
<accession>A0A177M9Y7</accession>
<proteinExistence type="predicted"/>
<evidence type="ECO:0000256" key="5">
    <source>
        <dbReference type="ARBA" id="ARBA00023136"/>
    </source>
</evidence>
<reference evidence="8" key="1">
    <citation type="submission" date="2016-03" db="EMBL/GenBank/DDBJ databases">
        <authorList>
            <person name="Heylen K."/>
            <person name="De Vos P."/>
            <person name="Vekeman B."/>
        </authorList>
    </citation>
    <scope>NUCLEOTIDE SEQUENCE [LARGE SCALE GENOMIC DNA]</scope>
    <source>
        <strain evidence="8">R-45371</strain>
    </source>
</reference>
<dbReference type="Pfam" id="PF00535">
    <property type="entry name" value="Glycos_transf_2"/>
    <property type="match status" value="1"/>
</dbReference>
<keyword evidence="2" id="KW-1003">Cell membrane</keyword>
<feature type="domain" description="Glycosyltransferase 2-like" evidence="6">
    <location>
        <begin position="6"/>
        <end position="121"/>
    </location>
</feature>
<dbReference type="Proteomes" id="UP000077763">
    <property type="component" value="Unassembled WGS sequence"/>
</dbReference>
<dbReference type="InterPro" id="IPR026461">
    <property type="entry name" value="Trfase_2_rSAM/seldom_assoc"/>
</dbReference>
<dbReference type="Gene3D" id="3.90.550.10">
    <property type="entry name" value="Spore Coat Polysaccharide Biosynthesis Protein SpsA, Chain A"/>
    <property type="match status" value="1"/>
</dbReference>
<dbReference type="InterPro" id="IPR029044">
    <property type="entry name" value="Nucleotide-diphossugar_trans"/>
</dbReference>
<keyword evidence="3" id="KW-0328">Glycosyltransferase</keyword>
<protein>
    <submittedName>
        <fullName evidence="7">Glycosyl transferase</fullName>
    </submittedName>
</protein>
<dbReference type="CDD" id="cd02522">
    <property type="entry name" value="GT_2_like_a"/>
    <property type="match status" value="1"/>
</dbReference>